<dbReference type="EMBL" id="MK500328">
    <property type="protein sequence ID" value="QBK85954.1"/>
    <property type="molecule type" value="Genomic_DNA"/>
</dbReference>
<sequence length="288" mass="31491">MNFGLSPFWGGVLAVTFYQLIFTNPISFLSMGLGIVIGFGLSLYVIGHLMVRGYISMTKQVVESIGNLFRKYPMVSGIFSKYISDLFKTVYPTPQSLSSFPFINTNPRSDPGTPYGRPSSSSPSPPSSTPPPDIDISGIFDIFKNLNINISSDSNEEKPAKKSEGEKDEKTAEEAGEKDEKTAEEPKVEENQEEPCKKVLEPVDDIPESCRGVHGVDPAEEPAQILPPEAHNLPLPMEGDSKKEPAEVASPPRKRTTRSLLSDKPCCPTLKTAENKSDEPKPSGAMIR</sequence>
<feature type="region of interest" description="Disordered" evidence="1">
    <location>
        <begin position="150"/>
        <end position="288"/>
    </location>
</feature>
<gene>
    <name evidence="3" type="ORF">LCMAC101_05490</name>
</gene>
<protein>
    <submittedName>
        <fullName evidence="3">Uncharacterized protein</fullName>
    </submittedName>
</protein>
<keyword evidence="2" id="KW-0472">Membrane</keyword>
<organism evidence="3">
    <name type="scientific">Marseillevirus LCMAC101</name>
    <dbReference type="NCBI Taxonomy" id="2506602"/>
    <lineage>
        <taxon>Viruses</taxon>
        <taxon>Varidnaviria</taxon>
        <taxon>Bamfordvirae</taxon>
        <taxon>Nucleocytoviricota</taxon>
        <taxon>Megaviricetes</taxon>
        <taxon>Pimascovirales</taxon>
        <taxon>Pimascovirales incertae sedis</taxon>
        <taxon>Marseilleviridae</taxon>
    </lineage>
</organism>
<proteinExistence type="predicted"/>
<evidence type="ECO:0000256" key="1">
    <source>
        <dbReference type="SAM" id="MobiDB-lite"/>
    </source>
</evidence>
<feature type="region of interest" description="Disordered" evidence="1">
    <location>
        <begin position="101"/>
        <end position="136"/>
    </location>
</feature>
<evidence type="ECO:0000313" key="3">
    <source>
        <dbReference type="EMBL" id="QBK85954.1"/>
    </source>
</evidence>
<keyword evidence="2" id="KW-0812">Transmembrane</keyword>
<feature type="compositionally biased region" description="Pro residues" evidence="1">
    <location>
        <begin position="123"/>
        <end position="133"/>
    </location>
</feature>
<evidence type="ECO:0000256" key="2">
    <source>
        <dbReference type="SAM" id="Phobius"/>
    </source>
</evidence>
<accession>A0A481YTV9</accession>
<feature type="compositionally biased region" description="Basic and acidic residues" evidence="1">
    <location>
        <begin position="155"/>
        <end position="201"/>
    </location>
</feature>
<reference evidence="3" key="1">
    <citation type="journal article" date="2019" name="MBio">
        <title>Virus Genomes from Deep Sea Sediments Expand the Ocean Megavirome and Support Independent Origins of Viral Gigantism.</title>
        <authorList>
            <person name="Backstrom D."/>
            <person name="Yutin N."/>
            <person name="Jorgensen S.L."/>
            <person name="Dharamshi J."/>
            <person name="Homa F."/>
            <person name="Zaremba-Niedwiedzka K."/>
            <person name="Spang A."/>
            <person name="Wolf Y.I."/>
            <person name="Koonin E.V."/>
            <person name="Ettema T.J."/>
        </authorList>
    </citation>
    <scope>NUCLEOTIDE SEQUENCE</scope>
</reference>
<keyword evidence="2" id="KW-1133">Transmembrane helix</keyword>
<feature type="transmembrane region" description="Helical" evidence="2">
    <location>
        <begin position="26"/>
        <end position="51"/>
    </location>
</feature>
<name>A0A481YTV9_9VIRU</name>